<dbReference type="PANTHER" id="PTHR34216:SF3">
    <property type="entry name" value="POLY-BETA-1,6-N-ACETYL-D-GLUCOSAMINE N-DEACETYLASE"/>
    <property type="match status" value="1"/>
</dbReference>
<dbReference type="AlphaFoldDB" id="A0AAJ6NXT8"/>
<organism evidence="4 5">
    <name type="scientific">Halotia branconii CENA392</name>
    <dbReference type="NCBI Taxonomy" id="1539056"/>
    <lineage>
        <taxon>Bacteria</taxon>
        <taxon>Bacillati</taxon>
        <taxon>Cyanobacteriota</taxon>
        <taxon>Cyanophyceae</taxon>
        <taxon>Nostocales</taxon>
        <taxon>Nodulariaceae</taxon>
        <taxon>Halotia</taxon>
    </lineage>
</organism>
<protein>
    <submittedName>
        <fullName evidence="4">Polysaccharide deacetylase family protein</fullName>
        <ecNumber evidence="4">3.-.-.-</ecNumber>
    </submittedName>
</protein>
<keyword evidence="5" id="KW-1185">Reference proteome</keyword>
<dbReference type="GO" id="GO:0005576">
    <property type="term" value="C:extracellular region"/>
    <property type="evidence" value="ECO:0007669"/>
    <property type="project" value="UniProtKB-SubCell"/>
</dbReference>
<dbReference type="InterPro" id="IPR002509">
    <property type="entry name" value="NODB_dom"/>
</dbReference>
<evidence type="ECO:0000313" key="4">
    <source>
        <dbReference type="EMBL" id="WGV28627.1"/>
    </source>
</evidence>
<dbReference type="InterPro" id="IPR051398">
    <property type="entry name" value="Polysacch_Deacetylase"/>
</dbReference>
<comment type="subcellular location">
    <subcellularLocation>
        <location evidence="1">Secreted</location>
    </subcellularLocation>
</comment>
<gene>
    <name evidence="4" type="ORF">QI031_14690</name>
</gene>
<dbReference type="KEGG" id="hbq:QI031_14690"/>
<dbReference type="GO" id="GO:0016810">
    <property type="term" value="F:hydrolase activity, acting on carbon-nitrogen (but not peptide) bonds"/>
    <property type="evidence" value="ECO:0007669"/>
    <property type="project" value="InterPro"/>
</dbReference>
<accession>A0AAJ6NXT8</accession>
<sequence length="304" mass="35479">MTDNNDDNVVSYQKNKNFPFSLALVSLIGFSLLNLEYTEPIVPVLGFHGVVNPKKSDSQLQLGVMHYPQKDLEKLLVNLINDNYWFLTSEDLYVFFLTKSQKIPNEHRNQKPIMISFDDGYRTVHTNLLPLLSKLENKYGKKIKVVLFINPGTLARKGNQDFTHLGCQELREGLKKGFYDIQSHGLNHQDLTTLNRRELINELVQSRTELRKCTQDLDPEQKVASHFAYPYGAYNKQVESYVSKYYLSSYLYNDEIVTYTCFKNYYEIPRLMVNRQKSAKQLLEIARGIFSKQHKEKNKQICQQ</sequence>
<dbReference type="EMBL" id="CP124543">
    <property type="protein sequence ID" value="WGV28627.1"/>
    <property type="molecule type" value="Genomic_DNA"/>
</dbReference>
<dbReference type="Gene3D" id="3.20.20.370">
    <property type="entry name" value="Glycoside hydrolase/deacetylase"/>
    <property type="match status" value="1"/>
</dbReference>
<dbReference type="CDD" id="cd10918">
    <property type="entry name" value="CE4_NodB_like_5s_6s"/>
    <property type="match status" value="1"/>
</dbReference>
<evidence type="ECO:0000256" key="1">
    <source>
        <dbReference type="ARBA" id="ARBA00004613"/>
    </source>
</evidence>
<feature type="domain" description="NodB homology" evidence="3">
    <location>
        <begin position="111"/>
        <end position="304"/>
    </location>
</feature>
<dbReference type="EC" id="3.-.-.-" evidence="4"/>
<evidence type="ECO:0000313" key="5">
    <source>
        <dbReference type="Proteomes" id="UP001223520"/>
    </source>
</evidence>
<dbReference type="Pfam" id="PF01522">
    <property type="entry name" value="Polysacc_deac_1"/>
    <property type="match status" value="1"/>
</dbReference>
<name>A0AAJ6NXT8_9CYAN</name>
<evidence type="ECO:0000256" key="2">
    <source>
        <dbReference type="ARBA" id="ARBA00022729"/>
    </source>
</evidence>
<dbReference type="PROSITE" id="PS51677">
    <property type="entry name" value="NODB"/>
    <property type="match status" value="1"/>
</dbReference>
<reference evidence="4 5" key="1">
    <citation type="journal article" date="2023" name="Limnol Oceanogr Lett">
        <title>Environmental adaptations by the intertidal Antarctic cyanobacterium Halotia branconii CENA392 as revealed using long-read genome sequencing.</title>
        <authorList>
            <person name="Dextro R.B."/>
            <person name="Delbaje E."/>
            <person name="Freitas P.N.N."/>
            <person name="Geraldes V."/>
            <person name="Pinto E."/>
            <person name="Long P.F."/>
            <person name="Fiore M.F."/>
        </authorList>
    </citation>
    <scope>NUCLEOTIDE SEQUENCE [LARGE SCALE GENOMIC DNA]</scope>
    <source>
        <strain evidence="4 5">CENA392</strain>
    </source>
</reference>
<dbReference type="PANTHER" id="PTHR34216">
    <property type="match status" value="1"/>
</dbReference>
<evidence type="ECO:0000259" key="3">
    <source>
        <dbReference type="PROSITE" id="PS51677"/>
    </source>
</evidence>
<keyword evidence="2" id="KW-0732">Signal</keyword>
<dbReference type="RefSeq" id="WP_281485853.1">
    <property type="nucleotide sequence ID" value="NZ_CP124543.1"/>
</dbReference>
<dbReference type="InterPro" id="IPR011330">
    <property type="entry name" value="Glyco_hydro/deAcase_b/a-brl"/>
</dbReference>
<dbReference type="SUPFAM" id="SSF88713">
    <property type="entry name" value="Glycoside hydrolase/deacetylase"/>
    <property type="match status" value="1"/>
</dbReference>
<keyword evidence="4" id="KW-0378">Hydrolase</keyword>
<proteinExistence type="predicted"/>
<dbReference type="Proteomes" id="UP001223520">
    <property type="component" value="Chromosome"/>
</dbReference>
<dbReference type="GO" id="GO:0005975">
    <property type="term" value="P:carbohydrate metabolic process"/>
    <property type="evidence" value="ECO:0007669"/>
    <property type="project" value="InterPro"/>
</dbReference>